<protein>
    <recommendedName>
        <fullName evidence="3">DUF1876 domain-containing protein</fullName>
    </recommendedName>
</protein>
<keyword evidence="2" id="KW-1185">Reference proteome</keyword>
<sequence>MKTQEWTVKILISEDDEDKRTEATAVLYALGNRRHESVGHARRNPEDRPVPEIGDELAAGRALMDLAEKLLGDGAEDIAELSGPARSGGATLTPSP</sequence>
<comment type="caution">
    <text evidence="1">The sequence shown here is derived from an EMBL/GenBank/DDBJ whole genome shotgun (WGS) entry which is preliminary data.</text>
</comment>
<evidence type="ECO:0000313" key="2">
    <source>
        <dbReference type="Proteomes" id="UP000579945"/>
    </source>
</evidence>
<reference evidence="1 2" key="1">
    <citation type="submission" date="2020-08" db="EMBL/GenBank/DDBJ databases">
        <title>Sequencing the genomes of 1000 actinobacteria strains.</title>
        <authorList>
            <person name="Klenk H.-P."/>
        </authorList>
    </citation>
    <scope>NUCLEOTIDE SEQUENCE [LARGE SCALE GENOMIC DNA]</scope>
    <source>
        <strain evidence="1 2">DSM 44320</strain>
    </source>
</reference>
<dbReference type="InterPro" id="IPR038070">
    <property type="entry name" value="Rv2632c-like_sf"/>
</dbReference>
<proteinExistence type="predicted"/>
<dbReference type="Proteomes" id="UP000579945">
    <property type="component" value="Unassembled WGS sequence"/>
</dbReference>
<evidence type="ECO:0000313" key="1">
    <source>
        <dbReference type="EMBL" id="MBB3725719.1"/>
    </source>
</evidence>
<name>A0A7W5V544_9ACTN</name>
<evidence type="ECO:0008006" key="3">
    <source>
        <dbReference type="Google" id="ProtNLM"/>
    </source>
</evidence>
<dbReference type="Gene3D" id="3.30.160.240">
    <property type="entry name" value="Rv1738"/>
    <property type="match status" value="1"/>
</dbReference>
<dbReference type="RefSeq" id="WP_183645287.1">
    <property type="nucleotide sequence ID" value="NZ_BAAAXX010000056.1"/>
</dbReference>
<dbReference type="GeneID" id="95388128"/>
<dbReference type="EMBL" id="JACIBV010000001">
    <property type="protein sequence ID" value="MBB3725719.1"/>
    <property type="molecule type" value="Genomic_DNA"/>
</dbReference>
<dbReference type="Pfam" id="PF08962">
    <property type="entry name" value="Rv2632c-like"/>
    <property type="match status" value="1"/>
</dbReference>
<dbReference type="InterPro" id="IPR015057">
    <property type="entry name" value="Rv2632c-like"/>
</dbReference>
<dbReference type="SUPFAM" id="SSF143212">
    <property type="entry name" value="Rv2632c-like"/>
    <property type="match status" value="1"/>
</dbReference>
<gene>
    <name evidence="1" type="ORF">FHR33_001579</name>
</gene>
<accession>A0A7W5V544</accession>
<organism evidence="1 2">
    <name type="scientific">Nonomuraea dietziae</name>
    <dbReference type="NCBI Taxonomy" id="65515"/>
    <lineage>
        <taxon>Bacteria</taxon>
        <taxon>Bacillati</taxon>
        <taxon>Actinomycetota</taxon>
        <taxon>Actinomycetes</taxon>
        <taxon>Streptosporangiales</taxon>
        <taxon>Streptosporangiaceae</taxon>
        <taxon>Nonomuraea</taxon>
    </lineage>
</organism>
<dbReference type="AlphaFoldDB" id="A0A7W5V544"/>